<dbReference type="InterPro" id="IPR001647">
    <property type="entry name" value="HTH_TetR"/>
</dbReference>
<name>A0ABS5RKM5_9MYCO</name>
<keyword evidence="1 2" id="KW-0238">DNA-binding</keyword>
<dbReference type="InterPro" id="IPR009057">
    <property type="entry name" value="Homeodomain-like_sf"/>
</dbReference>
<dbReference type="PROSITE" id="PS50977">
    <property type="entry name" value="HTH_TETR_2"/>
    <property type="match status" value="1"/>
</dbReference>
<protein>
    <submittedName>
        <fullName evidence="4">Helix-turn-helix transcriptional regulator</fullName>
    </submittedName>
</protein>
<dbReference type="PANTHER" id="PTHR30055">
    <property type="entry name" value="HTH-TYPE TRANSCRIPTIONAL REGULATOR RUTR"/>
    <property type="match status" value="1"/>
</dbReference>
<evidence type="ECO:0000256" key="1">
    <source>
        <dbReference type="ARBA" id="ARBA00023125"/>
    </source>
</evidence>
<dbReference type="EMBL" id="JAHCLR010000030">
    <property type="protein sequence ID" value="MBS9534791.1"/>
    <property type="molecule type" value="Genomic_DNA"/>
</dbReference>
<evidence type="ECO:0000313" key="4">
    <source>
        <dbReference type="EMBL" id="MBS9534791.1"/>
    </source>
</evidence>
<keyword evidence="5" id="KW-1185">Reference proteome</keyword>
<feature type="domain" description="HTH tetR-type" evidence="3">
    <location>
        <begin position="17"/>
        <end position="77"/>
    </location>
</feature>
<dbReference type="SUPFAM" id="SSF46689">
    <property type="entry name" value="Homeodomain-like"/>
    <property type="match status" value="1"/>
</dbReference>
<evidence type="ECO:0000259" key="3">
    <source>
        <dbReference type="PROSITE" id="PS50977"/>
    </source>
</evidence>
<sequence length="211" mass="22048">MACVAALTAPGPTVEGSADTDVIIDAALAVFGELGLRRATIDDVAKRAGVGRVTVYRRVGSKQDLIDAALGREAQRLFTAVMAATDAADDMCERIAVSFAATVTAVRNNAVWQRLLTLETDSALQQLTVNGQSVLVAAVGVTLQILYPDLGDALPSAEQLARAELLVRVTHSVLLTPHAVVPLADYPELTAFARAHLVPIAVADSAARPGN</sequence>
<dbReference type="Proteomes" id="UP001519535">
    <property type="component" value="Unassembled WGS sequence"/>
</dbReference>
<accession>A0ABS5RKM5</accession>
<proteinExistence type="predicted"/>
<reference evidence="4 5" key="1">
    <citation type="submission" date="2021-05" db="EMBL/GenBank/DDBJ databases">
        <title>Mycobacterium acidophilum sp. nov., an extremely acid-tolerant member of the genus Mycobacterium.</title>
        <authorList>
            <person name="Xia J."/>
        </authorList>
    </citation>
    <scope>NUCLEOTIDE SEQUENCE [LARGE SCALE GENOMIC DNA]</scope>
    <source>
        <strain evidence="4 5">M1</strain>
    </source>
</reference>
<dbReference type="PRINTS" id="PR00455">
    <property type="entry name" value="HTHTETR"/>
</dbReference>
<feature type="DNA-binding region" description="H-T-H motif" evidence="2">
    <location>
        <begin position="40"/>
        <end position="59"/>
    </location>
</feature>
<evidence type="ECO:0000256" key="2">
    <source>
        <dbReference type="PROSITE-ProRule" id="PRU00335"/>
    </source>
</evidence>
<gene>
    <name evidence="4" type="ORF">KIH27_14455</name>
</gene>
<organism evidence="4 5">
    <name type="scientific">Mycolicibacter acidiphilus</name>
    <dbReference type="NCBI Taxonomy" id="2835306"/>
    <lineage>
        <taxon>Bacteria</taxon>
        <taxon>Bacillati</taxon>
        <taxon>Actinomycetota</taxon>
        <taxon>Actinomycetes</taxon>
        <taxon>Mycobacteriales</taxon>
        <taxon>Mycobacteriaceae</taxon>
        <taxon>Mycolicibacter</taxon>
    </lineage>
</organism>
<evidence type="ECO:0000313" key="5">
    <source>
        <dbReference type="Proteomes" id="UP001519535"/>
    </source>
</evidence>
<dbReference type="PANTHER" id="PTHR30055:SF153">
    <property type="entry name" value="HTH-TYPE TRANSCRIPTIONAL REPRESSOR RV3405C"/>
    <property type="match status" value="1"/>
</dbReference>
<dbReference type="Pfam" id="PF00440">
    <property type="entry name" value="TetR_N"/>
    <property type="match status" value="1"/>
</dbReference>
<dbReference type="InterPro" id="IPR050109">
    <property type="entry name" value="HTH-type_TetR-like_transc_reg"/>
</dbReference>
<dbReference type="Gene3D" id="1.10.357.10">
    <property type="entry name" value="Tetracycline Repressor, domain 2"/>
    <property type="match status" value="1"/>
</dbReference>
<comment type="caution">
    <text evidence="4">The sequence shown here is derived from an EMBL/GenBank/DDBJ whole genome shotgun (WGS) entry which is preliminary data.</text>
</comment>